<dbReference type="AlphaFoldDB" id="A0AAV4XKI3"/>
<dbReference type="Proteomes" id="UP001054945">
    <property type="component" value="Unassembled WGS sequence"/>
</dbReference>
<evidence type="ECO:0000256" key="1">
    <source>
        <dbReference type="SAM" id="MobiDB-lite"/>
    </source>
</evidence>
<comment type="caution">
    <text evidence="2">The sequence shown here is derived from an EMBL/GenBank/DDBJ whole genome shotgun (WGS) entry which is preliminary data.</text>
</comment>
<feature type="compositionally biased region" description="Polar residues" evidence="1">
    <location>
        <begin position="1"/>
        <end position="11"/>
    </location>
</feature>
<feature type="non-terminal residue" evidence="2">
    <location>
        <position position="1"/>
    </location>
</feature>
<evidence type="ECO:0000313" key="3">
    <source>
        <dbReference type="Proteomes" id="UP001054945"/>
    </source>
</evidence>
<keyword evidence="3" id="KW-1185">Reference proteome</keyword>
<protein>
    <submittedName>
        <fullName evidence="2">Uncharacterized protein</fullName>
    </submittedName>
</protein>
<dbReference type="EMBL" id="BPLR01000451">
    <property type="protein sequence ID" value="GIY94913.1"/>
    <property type="molecule type" value="Genomic_DNA"/>
</dbReference>
<accession>A0AAV4XKI3</accession>
<proteinExistence type="predicted"/>
<organism evidence="2 3">
    <name type="scientific">Caerostris extrusa</name>
    <name type="common">Bark spider</name>
    <name type="synonym">Caerostris bankana</name>
    <dbReference type="NCBI Taxonomy" id="172846"/>
    <lineage>
        <taxon>Eukaryota</taxon>
        <taxon>Metazoa</taxon>
        <taxon>Ecdysozoa</taxon>
        <taxon>Arthropoda</taxon>
        <taxon>Chelicerata</taxon>
        <taxon>Arachnida</taxon>
        <taxon>Araneae</taxon>
        <taxon>Araneomorphae</taxon>
        <taxon>Entelegynae</taxon>
        <taxon>Araneoidea</taxon>
        <taxon>Araneidae</taxon>
        <taxon>Caerostris</taxon>
    </lineage>
</organism>
<feature type="region of interest" description="Disordered" evidence="1">
    <location>
        <begin position="1"/>
        <end position="21"/>
    </location>
</feature>
<gene>
    <name evidence="2" type="ORF">CEXT_657511</name>
</gene>
<evidence type="ECO:0000313" key="2">
    <source>
        <dbReference type="EMBL" id="GIY94913.1"/>
    </source>
</evidence>
<sequence length="49" mass="4926">VRVGGVTSSTRPIEGGVPQGVALSSQSVSPWFSGAPWPPIGPKTPILLG</sequence>
<feature type="region of interest" description="Disordered" evidence="1">
    <location>
        <begin position="30"/>
        <end position="49"/>
    </location>
</feature>
<name>A0AAV4XKI3_CAEEX</name>
<reference evidence="2 3" key="1">
    <citation type="submission" date="2021-06" db="EMBL/GenBank/DDBJ databases">
        <title>Caerostris extrusa draft genome.</title>
        <authorList>
            <person name="Kono N."/>
            <person name="Arakawa K."/>
        </authorList>
    </citation>
    <scope>NUCLEOTIDE SEQUENCE [LARGE SCALE GENOMIC DNA]</scope>
</reference>